<organism evidence="13">
    <name type="scientific">Soboliphyme baturini</name>
    <dbReference type="NCBI Taxonomy" id="241478"/>
    <lineage>
        <taxon>Eukaryota</taxon>
        <taxon>Metazoa</taxon>
        <taxon>Ecdysozoa</taxon>
        <taxon>Nematoda</taxon>
        <taxon>Enoplea</taxon>
        <taxon>Dorylaimia</taxon>
        <taxon>Dioctophymatida</taxon>
        <taxon>Dioctophymatoidea</taxon>
        <taxon>Soboliphymatidae</taxon>
        <taxon>Soboliphyme</taxon>
    </lineage>
</organism>
<evidence type="ECO:0000256" key="5">
    <source>
        <dbReference type="ARBA" id="ARBA00023163"/>
    </source>
</evidence>
<feature type="domain" description="PIH1 N-terminal" evidence="10">
    <location>
        <begin position="276"/>
        <end position="402"/>
    </location>
</feature>
<dbReference type="GO" id="GO:1990904">
    <property type="term" value="C:ribonucleoprotein complex"/>
    <property type="evidence" value="ECO:0007669"/>
    <property type="project" value="TreeGrafter"/>
</dbReference>
<dbReference type="PANTHER" id="PTHR22997">
    <property type="entry name" value="PIH1 DOMAIN-CONTAINING PROTEIN 1"/>
    <property type="match status" value="1"/>
</dbReference>
<comment type="function">
    <text evidence="7">Involved in the assembly of C/D box small nucleolar ribonucleoprotein (snoRNP) particles. Recruits the SWI/SNF complex to the core promoter of rRNA genes and enhances pre-rRNA transcription. Mediates interaction of TELO2 with the R2TP complex which is necessary for the stability of MTOR and SMG1. Positively regulates the assembly and activity of the mTORC1 complex.</text>
</comment>
<evidence type="ECO:0000256" key="1">
    <source>
        <dbReference type="ARBA" id="ARBA00004123"/>
    </source>
</evidence>
<keyword evidence="4" id="KW-0805">Transcription regulation</keyword>
<dbReference type="WBParaSite" id="SBAD_0001235601-mRNA-1">
    <property type="protein sequence ID" value="SBAD_0001235601-mRNA-1"/>
    <property type="gene ID" value="SBAD_0001235601"/>
</dbReference>
<reference evidence="13" key="1">
    <citation type="submission" date="2016-06" db="UniProtKB">
        <authorList>
            <consortium name="WormBaseParasite"/>
        </authorList>
    </citation>
    <scope>IDENTIFICATION</scope>
</reference>
<accession>A0A183J7V9</accession>
<dbReference type="PANTHER" id="PTHR22997:SF0">
    <property type="entry name" value="PIH1 DOMAIN-CONTAINING PROTEIN 1"/>
    <property type="match status" value="1"/>
</dbReference>
<evidence type="ECO:0000313" key="13">
    <source>
        <dbReference type="WBParaSite" id="SBAD_0001235601-mRNA-1"/>
    </source>
</evidence>
<evidence type="ECO:0000256" key="6">
    <source>
        <dbReference type="ARBA" id="ARBA00023242"/>
    </source>
</evidence>
<dbReference type="Pfam" id="PF08190">
    <property type="entry name" value="PIH1"/>
    <property type="match status" value="1"/>
</dbReference>
<dbReference type="GO" id="GO:0005654">
    <property type="term" value="C:nucleoplasm"/>
    <property type="evidence" value="ECO:0007669"/>
    <property type="project" value="UniProtKB-ARBA"/>
</dbReference>
<dbReference type="GO" id="GO:0000492">
    <property type="term" value="P:box C/D snoRNP assembly"/>
    <property type="evidence" value="ECO:0007669"/>
    <property type="project" value="TreeGrafter"/>
</dbReference>
<comment type="subcellular location">
    <subcellularLocation>
        <location evidence="1">Nucleus</location>
    </subcellularLocation>
</comment>
<dbReference type="SMART" id="SM01401">
    <property type="entry name" value="Sds3"/>
    <property type="match status" value="1"/>
</dbReference>
<evidence type="ECO:0000256" key="4">
    <source>
        <dbReference type="ARBA" id="ARBA00023015"/>
    </source>
</evidence>
<keyword evidence="8" id="KW-0175">Coiled coil</keyword>
<dbReference type="GO" id="GO:0006364">
    <property type="term" value="P:rRNA processing"/>
    <property type="evidence" value="ECO:0007669"/>
    <property type="project" value="TreeGrafter"/>
</dbReference>
<dbReference type="EMBL" id="UZAM01016679">
    <property type="protein sequence ID" value="VDP44271.1"/>
    <property type="molecule type" value="Genomic_DNA"/>
</dbReference>
<dbReference type="InterPro" id="IPR012981">
    <property type="entry name" value="PIH1_N"/>
</dbReference>
<feature type="region of interest" description="Disordered" evidence="9">
    <location>
        <begin position="186"/>
        <end position="207"/>
    </location>
</feature>
<sequence>MSAGARPSPGKSGSGGDAEQGSRTSVSGSQCSGSESTNSGSAFAPGENEGRRELCVAHVVELERQFQDLREKLYQEKLYLNHVRQSQVRNETSSEYVKGLRSLEASHEERVRAAQELRRLQLKNIQNLYDGEVYAAKTDLKARKRALLEQLKEKINKDMTQLHSDMKTANMGLDFWLSEKGRGAARNRDSSLGNGGDKVKASQTGAEKRRRPTIVYGPYLVYHLRDSAINEDLQIIRKAIIESEVQNKSGSFFEGHVAVKRYEILSYLRSLMELLKGEEYWQVQPRPACCVKFRNDAGEKAFINVCTCSELPHPRYLTEEELIAVLQSNVEFRIPLSVSDVHYEFDKAGKQCMVFDVIVNDEFYRNKIKTSEVFKTYFIMVAVDAIEQKLHVKLDRNNWVLLRNPSNKYGFDAILPLKMDPERANVEFRVADELLVIVVPVARKRSDIGGD</sequence>
<dbReference type="InterPro" id="IPR013907">
    <property type="entry name" value="Sds3"/>
</dbReference>
<proteinExistence type="inferred from homology"/>
<keyword evidence="3" id="KW-0678">Repressor</keyword>
<dbReference type="Pfam" id="PF08598">
    <property type="entry name" value="Sds3"/>
    <property type="match status" value="1"/>
</dbReference>
<keyword evidence="5" id="KW-0804">Transcription</keyword>
<keyword evidence="12" id="KW-1185">Reference proteome</keyword>
<name>A0A183J7V9_9BILA</name>
<evidence type="ECO:0000256" key="8">
    <source>
        <dbReference type="SAM" id="Coils"/>
    </source>
</evidence>
<keyword evidence="6" id="KW-0539">Nucleus</keyword>
<evidence type="ECO:0000256" key="3">
    <source>
        <dbReference type="ARBA" id="ARBA00022491"/>
    </source>
</evidence>
<feature type="compositionally biased region" description="Low complexity" evidence="9">
    <location>
        <begin position="21"/>
        <end position="41"/>
    </location>
</feature>
<protein>
    <submittedName>
        <fullName evidence="13">PIH1 domain-containing protein</fullName>
    </submittedName>
</protein>
<evidence type="ECO:0000256" key="2">
    <source>
        <dbReference type="ARBA" id="ARBA00008511"/>
    </source>
</evidence>
<comment type="similarity">
    <text evidence="2">Belongs to the PIH1 family.</text>
</comment>
<dbReference type="Gene3D" id="1.20.5.1500">
    <property type="match status" value="1"/>
</dbReference>
<dbReference type="InterPro" id="IPR050734">
    <property type="entry name" value="PIH1/Kintoun_subfamily"/>
</dbReference>
<dbReference type="OrthoDB" id="5135119at2759"/>
<evidence type="ECO:0000313" key="12">
    <source>
        <dbReference type="Proteomes" id="UP000270296"/>
    </source>
</evidence>
<gene>
    <name evidence="11" type="ORF">SBAD_LOCUS11956</name>
</gene>
<dbReference type="Proteomes" id="UP000270296">
    <property type="component" value="Unassembled WGS sequence"/>
</dbReference>
<reference evidence="11 12" key="2">
    <citation type="submission" date="2018-11" db="EMBL/GenBank/DDBJ databases">
        <authorList>
            <consortium name="Pathogen Informatics"/>
        </authorList>
    </citation>
    <scope>NUCLEOTIDE SEQUENCE [LARGE SCALE GENOMIC DNA]</scope>
</reference>
<evidence type="ECO:0000313" key="11">
    <source>
        <dbReference type="EMBL" id="VDP44271.1"/>
    </source>
</evidence>
<evidence type="ECO:0000256" key="9">
    <source>
        <dbReference type="SAM" id="MobiDB-lite"/>
    </source>
</evidence>
<evidence type="ECO:0000256" key="7">
    <source>
        <dbReference type="ARBA" id="ARBA00046233"/>
    </source>
</evidence>
<dbReference type="GO" id="GO:0010468">
    <property type="term" value="P:regulation of gene expression"/>
    <property type="evidence" value="ECO:0007669"/>
    <property type="project" value="UniProtKB-ARBA"/>
</dbReference>
<feature type="coiled-coil region" evidence="8">
    <location>
        <begin position="103"/>
        <end position="161"/>
    </location>
</feature>
<dbReference type="GO" id="GO:0005737">
    <property type="term" value="C:cytoplasm"/>
    <property type="evidence" value="ECO:0007669"/>
    <property type="project" value="TreeGrafter"/>
</dbReference>
<dbReference type="AlphaFoldDB" id="A0A183J7V9"/>
<feature type="region of interest" description="Disordered" evidence="9">
    <location>
        <begin position="1"/>
        <end position="48"/>
    </location>
</feature>
<evidence type="ECO:0000259" key="10">
    <source>
        <dbReference type="Pfam" id="PF08190"/>
    </source>
</evidence>
<dbReference type="GO" id="GO:0097255">
    <property type="term" value="C:R2TP complex"/>
    <property type="evidence" value="ECO:0007669"/>
    <property type="project" value="TreeGrafter"/>
</dbReference>